<proteinExistence type="inferred from homology"/>
<dbReference type="Pfam" id="PF04542">
    <property type="entry name" value="Sigma70_r2"/>
    <property type="match status" value="1"/>
</dbReference>
<dbReference type="GO" id="GO:0016987">
    <property type="term" value="F:sigma factor activity"/>
    <property type="evidence" value="ECO:0007669"/>
    <property type="project" value="UniProtKB-KW"/>
</dbReference>
<keyword evidence="3" id="KW-0731">Sigma factor</keyword>
<feature type="region of interest" description="Disordered" evidence="6">
    <location>
        <begin position="82"/>
        <end position="102"/>
    </location>
</feature>
<evidence type="ECO:0000256" key="1">
    <source>
        <dbReference type="ARBA" id="ARBA00010641"/>
    </source>
</evidence>
<evidence type="ECO:0000313" key="9">
    <source>
        <dbReference type="EMBL" id="GIJ43831.1"/>
    </source>
</evidence>
<accession>A0A8J3YF25</accession>
<dbReference type="GO" id="GO:0003677">
    <property type="term" value="F:DNA binding"/>
    <property type="evidence" value="ECO:0007669"/>
    <property type="project" value="UniProtKB-KW"/>
</dbReference>
<reference evidence="9" key="1">
    <citation type="submission" date="2021-01" db="EMBL/GenBank/DDBJ databases">
        <title>Whole genome shotgun sequence of Virgisporangium aliadipatigenens NBRC 105644.</title>
        <authorList>
            <person name="Komaki H."/>
            <person name="Tamura T."/>
        </authorList>
    </citation>
    <scope>NUCLEOTIDE SEQUENCE</scope>
    <source>
        <strain evidence="9">NBRC 105644</strain>
    </source>
</reference>
<keyword evidence="5" id="KW-0804">Transcription</keyword>
<evidence type="ECO:0000256" key="2">
    <source>
        <dbReference type="ARBA" id="ARBA00023015"/>
    </source>
</evidence>
<dbReference type="GO" id="GO:0006352">
    <property type="term" value="P:DNA-templated transcription initiation"/>
    <property type="evidence" value="ECO:0007669"/>
    <property type="project" value="InterPro"/>
</dbReference>
<name>A0A8J3YF25_9ACTN</name>
<gene>
    <name evidence="9" type="ORF">Val02_07170</name>
</gene>
<dbReference type="RefSeq" id="WP_203897371.1">
    <property type="nucleotide sequence ID" value="NZ_BOPF01000002.1"/>
</dbReference>
<evidence type="ECO:0000256" key="3">
    <source>
        <dbReference type="ARBA" id="ARBA00023082"/>
    </source>
</evidence>
<dbReference type="PANTHER" id="PTHR43133">
    <property type="entry name" value="RNA POLYMERASE ECF-TYPE SIGMA FACTO"/>
    <property type="match status" value="1"/>
</dbReference>
<dbReference type="NCBIfam" id="TIGR02983">
    <property type="entry name" value="SigE-fam_strep"/>
    <property type="match status" value="1"/>
</dbReference>
<dbReference type="InterPro" id="IPR013325">
    <property type="entry name" value="RNA_pol_sigma_r2"/>
</dbReference>
<dbReference type="PANTHER" id="PTHR43133:SF50">
    <property type="entry name" value="ECF RNA POLYMERASE SIGMA FACTOR SIGM"/>
    <property type="match status" value="1"/>
</dbReference>
<evidence type="ECO:0000256" key="4">
    <source>
        <dbReference type="ARBA" id="ARBA00023125"/>
    </source>
</evidence>
<keyword evidence="10" id="KW-1185">Reference proteome</keyword>
<dbReference type="NCBIfam" id="TIGR02937">
    <property type="entry name" value="sigma70-ECF"/>
    <property type="match status" value="1"/>
</dbReference>
<dbReference type="Gene3D" id="1.10.10.10">
    <property type="entry name" value="Winged helix-like DNA-binding domain superfamily/Winged helix DNA-binding domain"/>
    <property type="match status" value="1"/>
</dbReference>
<evidence type="ECO:0000256" key="5">
    <source>
        <dbReference type="ARBA" id="ARBA00023163"/>
    </source>
</evidence>
<dbReference type="Gene3D" id="1.10.1740.10">
    <property type="match status" value="1"/>
</dbReference>
<feature type="domain" description="RNA polymerase sigma-70 region 2" evidence="7">
    <location>
        <begin position="18"/>
        <end position="80"/>
    </location>
</feature>
<dbReference type="InterPro" id="IPR013324">
    <property type="entry name" value="RNA_pol_sigma_r3/r4-like"/>
</dbReference>
<organism evidence="9 10">
    <name type="scientific">Virgisporangium aliadipatigenens</name>
    <dbReference type="NCBI Taxonomy" id="741659"/>
    <lineage>
        <taxon>Bacteria</taxon>
        <taxon>Bacillati</taxon>
        <taxon>Actinomycetota</taxon>
        <taxon>Actinomycetes</taxon>
        <taxon>Micromonosporales</taxon>
        <taxon>Micromonosporaceae</taxon>
        <taxon>Virgisporangium</taxon>
    </lineage>
</organism>
<dbReference type="InterPro" id="IPR036388">
    <property type="entry name" value="WH-like_DNA-bd_sf"/>
</dbReference>
<comment type="similarity">
    <text evidence="1">Belongs to the sigma-70 factor family. ECF subfamily.</text>
</comment>
<keyword evidence="2" id="KW-0805">Transcription regulation</keyword>
<keyword evidence="4" id="KW-0238">DNA-binding</keyword>
<dbReference type="SUPFAM" id="SSF88659">
    <property type="entry name" value="Sigma3 and sigma4 domains of RNA polymerase sigma factors"/>
    <property type="match status" value="1"/>
</dbReference>
<evidence type="ECO:0000256" key="6">
    <source>
        <dbReference type="SAM" id="MobiDB-lite"/>
    </source>
</evidence>
<dbReference type="InterPro" id="IPR039425">
    <property type="entry name" value="RNA_pol_sigma-70-like"/>
</dbReference>
<evidence type="ECO:0000259" key="8">
    <source>
        <dbReference type="Pfam" id="PF08281"/>
    </source>
</evidence>
<dbReference type="Proteomes" id="UP000619260">
    <property type="component" value="Unassembled WGS sequence"/>
</dbReference>
<dbReference type="AlphaFoldDB" id="A0A8J3YF25"/>
<feature type="domain" description="RNA polymerase sigma factor 70 region 4 type 2" evidence="8">
    <location>
        <begin position="103"/>
        <end position="153"/>
    </location>
</feature>
<comment type="caution">
    <text evidence="9">The sequence shown here is derived from an EMBL/GenBank/DDBJ whole genome shotgun (WGS) entry which is preliminary data.</text>
</comment>
<evidence type="ECO:0000313" key="10">
    <source>
        <dbReference type="Proteomes" id="UP000619260"/>
    </source>
</evidence>
<protein>
    <submittedName>
        <fullName evidence="9">RNA polymerase sigma24 factor</fullName>
    </submittedName>
</protein>
<evidence type="ECO:0000259" key="7">
    <source>
        <dbReference type="Pfam" id="PF04542"/>
    </source>
</evidence>
<dbReference type="InterPro" id="IPR013249">
    <property type="entry name" value="RNA_pol_sigma70_r4_t2"/>
</dbReference>
<dbReference type="SUPFAM" id="SSF88946">
    <property type="entry name" value="Sigma2 domain of RNA polymerase sigma factors"/>
    <property type="match status" value="1"/>
</dbReference>
<sequence>MKSADEAAFREYVAARMDEMRRIAYLVCHDWHTADDVVAATLLKLYAKWRQAERAENLDGYVRAMLLHTWLDERKRAWRRRESAGALPDRQAPAAPPGDEQGLMALLRGLPPRQRAVVVLRFYADHSIEETAALMGTSVGTVKSQCARALATLRQHAEESGVRP</sequence>
<dbReference type="InterPro" id="IPR014284">
    <property type="entry name" value="RNA_pol_sigma-70_dom"/>
</dbReference>
<dbReference type="EMBL" id="BOPF01000002">
    <property type="protein sequence ID" value="GIJ43831.1"/>
    <property type="molecule type" value="Genomic_DNA"/>
</dbReference>
<dbReference type="Pfam" id="PF08281">
    <property type="entry name" value="Sigma70_r4_2"/>
    <property type="match status" value="1"/>
</dbReference>
<dbReference type="CDD" id="cd06171">
    <property type="entry name" value="Sigma70_r4"/>
    <property type="match status" value="1"/>
</dbReference>
<dbReference type="InterPro" id="IPR014325">
    <property type="entry name" value="RNA_pol_sigma-E_actinobac"/>
</dbReference>
<dbReference type="InterPro" id="IPR007627">
    <property type="entry name" value="RNA_pol_sigma70_r2"/>
</dbReference>